<accession>A0A5J5GMH4</accession>
<keyword evidence="6 15" id="KW-0067">ATP-binding</keyword>
<dbReference type="InterPro" id="IPR003593">
    <property type="entry name" value="AAA+_ATPase"/>
</dbReference>
<evidence type="ECO:0000256" key="3">
    <source>
        <dbReference type="ARBA" id="ARBA00022448"/>
    </source>
</evidence>
<dbReference type="GO" id="GO:0015413">
    <property type="term" value="F:ABC-type nickel transporter activity"/>
    <property type="evidence" value="ECO:0007669"/>
    <property type="project" value="UniProtKB-EC"/>
</dbReference>
<dbReference type="GO" id="GO:0005524">
    <property type="term" value="F:ATP binding"/>
    <property type="evidence" value="ECO:0007669"/>
    <property type="project" value="UniProtKB-KW"/>
</dbReference>
<dbReference type="InterPro" id="IPR013563">
    <property type="entry name" value="Oligopep_ABC_C"/>
</dbReference>
<evidence type="ECO:0000256" key="12">
    <source>
        <dbReference type="ARBA" id="ARBA00044143"/>
    </source>
</evidence>
<dbReference type="GO" id="GO:0016887">
    <property type="term" value="F:ATP hydrolysis activity"/>
    <property type="evidence" value="ECO:0007669"/>
    <property type="project" value="InterPro"/>
</dbReference>
<dbReference type="Proteomes" id="UP000326554">
    <property type="component" value="Unassembled WGS sequence"/>
</dbReference>
<dbReference type="EC" id="7.2.2.11" evidence="11"/>
<dbReference type="RefSeq" id="WP_150444928.1">
    <property type="nucleotide sequence ID" value="NZ_VYQE01000002.1"/>
</dbReference>
<dbReference type="SMART" id="SM00382">
    <property type="entry name" value="AAA"/>
    <property type="match status" value="1"/>
</dbReference>
<evidence type="ECO:0000256" key="4">
    <source>
        <dbReference type="ARBA" id="ARBA00022475"/>
    </source>
</evidence>
<evidence type="ECO:0000256" key="9">
    <source>
        <dbReference type="ARBA" id="ARBA00023136"/>
    </source>
</evidence>
<dbReference type="CDD" id="cd03257">
    <property type="entry name" value="ABC_NikE_OppD_transporters"/>
    <property type="match status" value="1"/>
</dbReference>
<comment type="subunit">
    <text evidence="10">The complex is composed of two ATP-binding proteins (NikD and NikE), two transmembrane proteins (NikB and NikC) and a solute-binding protein (NikA).</text>
</comment>
<comment type="similarity">
    <text evidence="2">Belongs to the ABC transporter superfamily.</text>
</comment>
<keyword evidence="3" id="KW-0813">Transport</keyword>
<dbReference type="Pfam" id="PF08352">
    <property type="entry name" value="oligo_HPY"/>
    <property type="match status" value="1"/>
</dbReference>
<dbReference type="InterPro" id="IPR017871">
    <property type="entry name" value="ABC_transporter-like_CS"/>
</dbReference>
<dbReference type="PROSITE" id="PS50893">
    <property type="entry name" value="ABC_TRANSPORTER_2"/>
    <property type="match status" value="1"/>
</dbReference>
<dbReference type="InterPro" id="IPR027417">
    <property type="entry name" value="P-loop_NTPase"/>
</dbReference>
<feature type="domain" description="ABC transporter" evidence="14">
    <location>
        <begin position="16"/>
        <end position="336"/>
    </location>
</feature>
<evidence type="ECO:0000313" key="16">
    <source>
        <dbReference type="Proteomes" id="UP000326554"/>
    </source>
</evidence>
<keyword evidence="9" id="KW-0472">Membrane</keyword>
<dbReference type="EMBL" id="VYQE01000002">
    <property type="protein sequence ID" value="KAA9009395.1"/>
    <property type="molecule type" value="Genomic_DNA"/>
</dbReference>
<dbReference type="Gene3D" id="3.40.50.300">
    <property type="entry name" value="P-loop containing nucleotide triphosphate hydrolases"/>
    <property type="match status" value="1"/>
</dbReference>
<dbReference type="AlphaFoldDB" id="A0A5J5GMH4"/>
<dbReference type="Pfam" id="PF00005">
    <property type="entry name" value="ABC_tran"/>
    <property type="match status" value="1"/>
</dbReference>
<evidence type="ECO:0000256" key="2">
    <source>
        <dbReference type="ARBA" id="ARBA00005417"/>
    </source>
</evidence>
<gene>
    <name evidence="15" type="ORF">F3S47_09130</name>
</gene>
<comment type="subcellular location">
    <subcellularLocation>
        <location evidence="1">Cell inner membrane</location>
        <topology evidence="1">Peripheral membrane protein</topology>
    </subcellularLocation>
</comment>
<evidence type="ECO:0000259" key="14">
    <source>
        <dbReference type="PROSITE" id="PS50893"/>
    </source>
</evidence>
<evidence type="ECO:0000256" key="8">
    <source>
        <dbReference type="ARBA" id="ARBA00023065"/>
    </source>
</evidence>
<keyword evidence="7" id="KW-1278">Translocase</keyword>
<sequence>MNAMNTVTPAPRIAEVKGLKVHFQSKQGRVHAVDGVDFDIRDGEMLGLVGETGCGKSVTGRCFLDLVPQPPADIAGGRVLFRPRGGKACPDCSGKGCETCGGTGAETLDLLNIPAKKMRQIRGEKIAMIFQDPGKALNPTLTIGAQLSEVFLQHKSHELLEAAGVGEGDRGWVAGSLRRQANQREGSFDRWARRFPPLKGPSRRLQKALDEKVAAALAETQIPNPRRVMTSYPHELSGGMRQRVMIAQSLACDPDLIIADEPTTALDVTIQARILDLIKMLQAKRRTSVLYISHDLSLVRKVCDRVAVMYAGRIAEVGTVSQVFTDPRHPYTQGLLNAVPRAGTRRGHLASIPGTVPELVDPPPACRFVDRCPKAMAQCRGADPQLLPVTEGHDVACFLEHPREDTAPETPRLETA</sequence>
<evidence type="ECO:0000256" key="1">
    <source>
        <dbReference type="ARBA" id="ARBA00004417"/>
    </source>
</evidence>
<evidence type="ECO:0000256" key="7">
    <source>
        <dbReference type="ARBA" id="ARBA00022967"/>
    </source>
</evidence>
<dbReference type="GO" id="GO:0015833">
    <property type="term" value="P:peptide transport"/>
    <property type="evidence" value="ECO:0007669"/>
    <property type="project" value="InterPro"/>
</dbReference>
<evidence type="ECO:0000313" key="15">
    <source>
        <dbReference type="EMBL" id="KAA9009395.1"/>
    </source>
</evidence>
<keyword evidence="16" id="KW-1185">Reference proteome</keyword>
<dbReference type="PANTHER" id="PTHR43297:SF13">
    <property type="entry name" value="NICKEL ABC TRANSPORTER, ATP-BINDING PROTEIN"/>
    <property type="match status" value="1"/>
</dbReference>
<keyword evidence="4" id="KW-1003">Cell membrane</keyword>
<organism evidence="15 16">
    <name type="scientific">Histidinibacterium aquaticum</name>
    <dbReference type="NCBI Taxonomy" id="2613962"/>
    <lineage>
        <taxon>Bacteria</taxon>
        <taxon>Pseudomonadati</taxon>
        <taxon>Pseudomonadota</taxon>
        <taxon>Alphaproteobacteria</taxon>
        <taxon>Rhodobacterales</taxon>
        <taxon>Paracoccaceae</taxon>
        <taxon>Histidinibacterium</taxon>
    </lineage>
</organism>
<evidence type="ECO:0000256" key="11">
    <source>
        <dbReference type="ARBA" id="ARBA00039098"/>
    </source>
</evidence>
<evidence type="ECO:0000256" key="13">
    <source>
        <dbReference type="ARBA" id="ARBA00048610"/>
    </source>
</evidence>
<protein>
    <recommendedName>
        <fullName evidence="12">Nickel import system ATP-binding protein NikD</fullName>
        <ecNumber evidence="11">7.2.2.11</ecNumber>
    </recommendedName>
</protein>
<comment type="catalytic activity">
    <reaction evidence="13">
        <text>Ni(2+)(out) + ATP + H2O = Ni(2+)(in) + ADP + phosphate + H(+)</text>
        <dbReference type="Rhea" id="RHEA:15557"/>
        <dbReference type="ChEBI" id="CHEBI:15377"/>
        <dbReference type="ChEBI" id="CHEBI:15378"/>
        <dbReference type="ChEBI" id="CHEBI:30616"/>
        <dbReference type="ChEBI" id="CHEBI:43474"/>
        <dbReference type="ChEBI" id="CHEBI:49786"/>
        <dbReference type="ChEBI" id="CHEBI:456216"/>
        <dbReference type="EC" id="7.2.2.11"/>
    </reaction>
    <physiologicalReaction direction="left-to-right" evidence="13">
        <dbReference type="Rhea" id="RHEA:15558"/>
    </physiologicalReaction>
</comment>
<keyword evidence="8" id="KW-0406">Ion transport</keyword>
<dbReference type="PROSITE" id="PS00211">
    <property type="entry name" value="ABC_TRANSPORTER_1"/>
    <property type="match status" value="1"/>
</dbReference>
<evidence type="ECO:0000256" key="10">
    <source>
        <dbReference type="ARBA" id="ARBA00038669"/>
    </source>
</evidence>
<comment type="caution">
    <text evidence="15">The sequence shown here is derived from an EMBL/GenBank/DDBJ whole genome shotgun (WGS) entry which is preliminary data.</text>
</comment>
<name>A0A5J5GMH4_9RHOB</name>
<dbReference type="PANTHER" id="PTHR43297">
    <property type="entry name" value="OLIGOPEPTIDE TRANSPORT ATP-BINDING PROTEIN APPD"/>
    <property type="match status" value="1"/>
</dbReference>
<keyword evidence="5" id="KW-0547">Nucleotide-binding</keyword>
<reference evidence="15 16" key="1">
    <citation type="submission" date="2019-09" db="EMBL/GenBank/DDBJ databases">
        <authorList>
            <person name="Park J.-S."/>
            <person name="Choi H.-J."/>
        </authorList>
    </citation>
    <scope>NUCLEOTIDE SEQUENCE [LARGE SCALE GENOMIC DNA]</scope>
    <source>
        <strain evidence="15 16">176SS1-4</strain>
    </source>
</reference>
<dbReference type="SUPFAM" id="SSF52540">
    <property type="entry name" value="P-loop containing nucleoside triphosphate hydrolases"/>
    <property type="match status" value="1"/>
</dbReference>
<dbReference type="NCBIfam" id="TIGR01727">
    <property type="entry name" value="oligo_HPY"/>
    <property type="match status" value="1"/>
</dbReference>
<dbReference type="InterPro" id="IPR050388">
    <property type="entry name" value="ABC_Ni/Peptide_Import"/>
</dbReference>
<proteinExistence type="inferred from homology"/>
<dbReference type="InterPro" id="IPR003439">
    <property type="entry name" value="ABC_transporter-like_ATP-bd"/>
</dbReference>
<dbReference type="GO" id="GO:0005886">
    <property type="term" value="C:plasma membrane"/>
    <property type="evidence" value="ECO:0007669"/>
    <property type="project" value="UniProtKB-SubCell"/>
</dbReference>
<evidence type="ECO:0000256" key="5">
    <source>
        <dbReference type="ARBA" id="ARBA00022741"/>
    </source>
</evidence>
<evidence type="ECO:0000256" key="6">
    <source>
        <dbReference type="ARBA" id="ARBA00022840"/>
    </source>
</evidence>